<feature type="compositionally biased region" description="Basic and acidic residues" evidence="4">
    <location>
        <begin position="180"/>
        <end position="189"/>
    </location>
</feature>
<dbReference type="Pfam" id="PF02518">
    <property type="entry name" value="HATPase_c"/>
    <property type="match status" value="1"/>
</dbReference>
<evidence type="ECO:0000313" key="8">
    <source>
        <dbReference type="Proteomes" id="UP000780801"/>
    </source>
</evidence>
<feature type="region of interest" description="Disordered" evidence="4">
    <location>
        <begin position="418"/>
        <end position="458"/>
    </location>
</feature>
<dbReference type="SMART" id="SM00448">
    <property type="entry name" value="REC"/>
    <property type="match status" value="1"/>
</dbReference>
<dbReference type="InterPro" id="IPR011006">
    <property type="entry name" value="CheY-like_superfamily"/>
</dbReference>
<protein>
    <submittedName>
        <fullName evidence="7">Uncharacterized protein</fullName>
    </submittedName>
</protein>
<organism evidence="7 8">
    <name type="scientific">Lunasporangiospora selenospora</name>
    <dbReference type="NCBI Taxonomy" id="979761"/>
    <lineage>
        <taxon>Eukaryota</taxon>
        <taxon>Fungi</taxon>
        <taxon>Fungi incertae sedis</taxon>
        <taxon>Mucoromycota</taxon>
        <taxon>Mortierellomycotina</taxon>
        <taxon>Mortierellomycetes</taxon>
        <taxon>Mortierellales</taxon>
        <taxon>Mortierellaceae</taxon>
        <taxon>Lunasporangiospora</taxon>
    </lineage>
</organism>
<evidence type="ECO:0000313" key="7">
    <source>
        <dbReference type="EMBL" id="KAF9578837.1"/>
    </source>
</evidence>
<dbReference type="SUPFAM" id="SSF55874">
    <property type="entry name" value="ATPase domain of HSP90 chaperone/DNA topoisomerase II/histidine kinase"/>
    <property type="match status" value="2"/>
</dbReference>
<dbReference type="InterPro" id="IPR005467">
    <property type="entry name" value="His_kinase_dom"/>
</dbReference>
<evidence type="ECO:0000256" key="4">
    <source>
        <dbReference type="SAM" id="MobiDB-lite"/>
    </source>
</evidence>
<keyword evidence="8" id="KW-1185">Reference proteome</keyword>
<dbReference type="CDD" id="cd16922">
    <property type="entry name" value="HATPase_EvgS-ArcB-TorS-like"/>
    <property type="match status" value="1"/>
</dbReference>
<dbReference type="PANTHER" id="PTHR45339:SF1">
    <property type="entry name" value="HYBRID SIGNAL TRANSDUCTION HISTIDINE KINASE J"/>
    <property type="match status" value="1"/>
</dbReference>
<dbReference type="InterPro" id="IPR036890">
    <property type="entry name" value="HATPase_C_sf"/>
</dbReference>
<accession>A0A9P6FP56</accession>
<name>A0A9P6FP56_9FUNG</name>
<dbReference type="AlphaFoldDB" id="A0A9P6FP56"/>
<dbReference type="OrthoDB" id="10266508at2759"/>
<dbReference type="PANTHER" id="PTHR45339">
    <property type="entry name" value="HYBRID SIGNAL TRANSDUCTION HISTIDINE KINASE J"/>
    <property type="match status" value="1"/>
</dbReference>
<evidence type="ECO:0000256" key="2">
    <source>
        <dbReference type="ARBA" id="ARBA00023012"/>
    </source>
</evidence>
<dbReference type="SMART" id="SM00387">
    <property type="entry name" value="HATPase_c"/>
    <property type="match status" value="1"/>
</dbReference>
<dbReference type="Pfam" id="PF00072">
    <property type="entry name" value="Response_reg"/>
    <property type="match status" value="1"/>
</dbReference>
<keyword evidence="1 3" id="KW-0597">Phosphoprotein</keyword>
<dbReference type="GO" id="GO:0000160">
    <property type="term" value="P:phosphorelay signal transduction system"/>
    <property type="evidence" value="ECO:0007669"/>
    <property type="project" value="UniProtKB-KW"/>
</dbReference>
<dbReference type="SUPFAM" id="SSF52172">
    <property type="entry name" value="CheY-like"/>
    <property type="match status" value="2"/>
</dbReference>
<dbReference type="GO" id="GO:0016772">
    <property type="term" value="F:transferase activity, transferring phosphorus-containing groups"/>
    <property type="evidence" value="ECO:0007669"/>
    <property type="project" value="InterPro"/>
</dbReference>
<gene>
    <name evidence="7" type="ORF">BGW38_005170</name>
</gene>
<feature type="domain" description="Histidine kinase" evidence="5">
    <location>
        <begin position="278"/>
        <end position="353"/>
    </location>
</feature>
<evidence type="ECO:0000259" key="6">
    <source>
        <dbReference type="PROSITE" id="PS50110"/>
    </source>
</evidence>
<dbReference type="EMBL" id="JAABOA010003276">
    <property type="protein sequence ID" value="KAF9578837.1"/>
    <property type="molecule type" value="Genomic_DNA"/>
</dbReference>
<dbReference type="CDD" id="cd17546">
    <property type="entry name" value="REC_hyHK_CKI1_RcsC-like"/>
    <property type="match status" value="1"/>
</dbReference>
<comment type="caution">
    <text evidence="7">The sequence shown here is derived from an EMBL/GenBank/DDBJ whole genome shotgun (WGS) entry which is preliminary data.</text>
</comment>
<proteinExistence type="predicted"/>
<sequence>AVSLAGLTPLHDVSRTITVIEWPHDMDEASFFAEMDDQEGESNNNTSSNNLPLLWSMDPNVPEHLLGDITRLRQVLINLCTNSLKFTQRGRVSVRVSIHNPNAQQPWTSPGVGATISPATKNGGGASASQVGYQHVYHPQSSSGVVTMGAGAGAGTTENSLPSSPMISGVDNRSPMAFDQRFDTRHTDGSRPTPRRRQTGDKRPNLSAVSSPITTHAAELPQLPQPRRYQLLHTPSHPASMPTFSSLPPPSTTPSGVNSTVPDMYEEPGEMDENTVVLEFAVSDTGVGIPANKITELFRSFSQVDISVSRRFGGTGLGLAISASLVEKMGGHIWVESTEGVGSRFTFTIPFTVCPSPETESHASITAPSSPALKGSEYYELQTMSGGRPVDAAALEAIREESQVDEIELLPSPAHAYRSLPTTSLVPTSGSGSGSGKTSETTPGASSDAGKQVSSPVAGTPVYGPTYAKIVESRLQPLMIDGHPLRILLAEDNPINQTIATGVLRKLGYEDIEVAENGQEVVDKLEEGHEFDVILMDVTMPIMDGIDATKTIVDRRTRGLLRAALKRMTTTTKSTNLTADMCEKDLITEGDKKSDEALLEEAVSAMASTPPNEKGVKSDVDHDGNNLSVITNTQWTEKSQDAFKRYENVYVIALTASAMVSDRERCLQAGMDEFMTKPYVLLELKRVLSEYLTRRQAGALQARNEALLASAMAKAKVAAKNGCNSPSCPTNAAFLAAAATSEDADTTTALNEETNGGDHFGTPLMSLSCNSSAANLTETNHSITLPTSNGQHISNSTSTAINNHAGSTVKCHDGITTRTARCNTDLAINRYFDADANHLDNVHDADIKTHAPNAGLNQGRRASDAYATLPKREWRTATGMGLGVTLGDSGSPLGADDGDGQTGNAVHPLDSGINLRTKRVLSPSQLFKRLDAVDGDTTDQSRTFSTQTSTLTTTTTASTSALTQMLNLAPPAKSPALSVSTAPSDQTAPTLDISHPLSGLLLPVLPTAASTAALTAVSTIVEETEKVVDSVETQSNQGANGKN</sequence>
<evidence type="ECO:0000256" key="1">
    <source>
        <dbReference type="ARBA" id="ARBA00022553"/>
    </source>
</evidence>
<feature type="compositionally biased region" description="Low complexity" evidence="4">
    <location>
        <begin position="419"/>
        <end position="444"/>
    </location>
</feature>
<dbReference type="PROSITE" id="PS50110">
    <property type="entry name" value="RESPONSE_REGULATORY"/>
    <property type="match status" value="1"/>
</dbReference>
<feature type="region of interest" description="Disordered" evidence="4">
    <location>
        <begin position="148"/>
        <end position="258"/>
    </location>
</feature>
<evidence type="ECO:0000256" key="3">
    <source>
        <dbReference type="PROSITE-ProRule" id="PRU00169"/>
    </source>
</evidence>
<dbReference type="Gene3D" id="3.30.565.10">
    <property type="entry name" value="Histidine kinase-like ATPase, C-terminal domain"/>
    <property type="match status" value="2"/>
</dbReference>
<dbReference type="InterPro" id="IPR003594">
    <property type="entry name" value="HATPase_dom"/>
</dbReference>
<reference evidence="7" key="1">
    <citation type="journal article" date="2020" name="Fungal Divers.">
        <title>Resolving the Mortierellaceae phylogeny through synthesis of multi-gene phylogenetics and phylogenomics.</title>
        <authorList>
            <person name="Vandepol N."/>
            <person name="Liber J."/>
            <person name="Desiro A."/>
            <person name="Na H."/>
            <person name="Kennedy M."/>
            <person name="Barry K."/>
            <person name="Grigoriev I.V."/>
            <person name="Miller A.N."/>
            <person name="O'Donnell K."/>
            <person name="Stajich J.E."/>
            <person name="Bonito G."/>
        </authorList>
    </citation>
    <scope>NUCLEOTIDE SEQUENCE</scope>
    <source>
        <strain evidence="7">KOD1015</strain>
    </source>
</reference>
<dbReference type="PROSITE" id="PS50109">
    <property type="entry name" value="HIS_KIN"/>
    <property type="match status" value="1"/>
</dbReference>
<dbReference type="PRINTS" id="PR00344">
    <property type="entry name" value="BCTRLSENSOR"/>
</dbReference>
<dbReference type="InterPro" id="IPR001789">
    <property type="entry name" value="Sig_transdc_resp-reg_receiver"/>
</dbReference>
<keyword evidence="2" id="KW-0902">Two-component regulatory system</keyword>
<dbReference type="Gene3D" id="3.40.50.2300">
    <property type="match status" value="1"/>
</dbReference>
<feature type="non-terminal residue" evidence="7">
    <location>
        <position position="1043"/>
    </location>
</feature>
<feature type="modified residue" description="4-aspartylphosphate" evidence="3">
    <location>
        <position position="537"/>
    </location>
</feature>
<evidence type="ECO:0000259" key="5">
    <source>
        <dbReference type="PROSITE" id="PS50109"/>
    </source>
</evidence>
<dbReference type="InterPro" id="IPR004358">
    <property type="entry name" value="Sig_transdc_His_kin-like_C"/>
</dbReference>
<feature type="domain" description="Response regulatory" evidence="6">
    <location>
        <begin position="486"/>
        <end position="692"/>
    </location>
</feature>
<dbReference type="Proteomes" id="UP000780801">
    <property type="component" value="Unassembled WGS sequence"/>
</dbReference>